<gene>
    <name evidence="3" type="primary">LOC111496346</name>
</gene>
<feature type="region of interest" description="Disordered" evidence="1">
    <location>
        <begin position="1"/>
        <end position="29"/>
    </location>
</feature>
<dbReference type="KEGG" id="cmax:111496346"/>
<evidence type="ECO:0000256" key="1">
    <source>
        <dbReference type="SAM" id="MobiDB-lite"/>
    </source>
</evidence>
<reference evidence="3" key="1">
    <citation type="submission" date="2025-08" db="UniProtKB">
        <authorList>
            <consortium name="RefSeq"/>
        </authorList>
    </citation>
    <scope>IDENTIFICATION</scope>
    <source>
        <tissue evidence="3">Young leaves</tissue>
    </source>
</reference>
<evidence type="ECO:0000313" key="2">
    <source>
        <dbReference type="Proteomes" id="UP000504608"/>
    </source>
</evidence>
<dbReference type="OrthoDB" id="1934748at2759"/>
<dbReference type="RefSeq" id="XP_023002532.1">
    <property type="nucleotide sequence ID" value="XM_023146764.1"/>
</dbReference>
<proteinExistence type="predicted"/>
<protein>
    <submittedName>
        <fullName evidence="3">Uncharacterized protein LOC111496346</fullName>
    </submittedName>
</protein>
<keyword evidence="2" id="KW-1185">Reference proteome</keyword>
<accession>A0A6J1KJS5</accession>
<feature type="compositionally biased region" description="Basic and acidic residues" evidence="1">
    <location>
        <begin position="14"/>
        <end position="27"/>
    </location>
</feature>
<sequence>MASSSSSSSSAIDETFRLEERGSNRIEEESDLEVGVSYSSSGGFFEFGSWLSRSSSVRCRYVSLQAQRQNDEEVNQSWMMKKVKRFEEIIQAMARSKWRSFINGIVNKRRSVRFQYDPRSYALNFDHGIGEDGSGGGRHGYSPPSESPMGLGIRMNRSEI</sequence>
<evidence type="ECO:0000313" key="3">
    <source>
        <dbReference type="RefSeq" id="XP_023002532.1"/>
    </source>
</evidence>
<name>A0A6J1KJS5_CUCMA</name>
<feature type="region of interest" description="Disordered" evidence="1">
    <location>
        <begin position="133"/>
        <end position="160"/>
    </location>
</feature>
<feature type="compositionally biased region" description="Low complexity" evidence="1">
    <location>
        <begin position="1"/>
        <end position="10"/>
    </location>
</feature>
<organism evidence="2 3">
    <name type="scientific">Cucurbita maxima</name>
    <name type="common">Pumpkin</name>
    <name type="synonym">Winter squash</name>
    <dbReference type="NCBI Taxonomy" id="3661"/>
    <lineage>
        <taxon>Eukaryota</taxon>
        <taxon>Viridiplantae</taxon>
        <taxon>Streptophyta</taxon>
        <taxon>Embryophyta</taxon>
        <taxon>Tracheophyta</taxon>
        <taxon>Spermatophyta</taxon>
        <taxon>Magnoliopsida</taxon>
        <taxon>eudicotyledons</taxon>
        <taxon>Gunneridae</taxon>
        <taxon>Pentapetalae</taxon>
        <taxon>rosids</taxon>
        <taxon>fabids</taxon>
        <taxon>Cucurbitales</taxon>
        <taxon>Cucurbitaceae</taxon>
        <taxon>Cucurbiteae</taxon>
        <taxon>Cucurbita</taxon>
    </lineage>
</organism>
<dbReference type="GeneID" id="111496346"/>
<dbReference type="AlphaFoldDB" id="A0A6J1KJS5"/>
<dbReference type="Proteomes" id="UP000504608">
    <property type="component" value="Unplaced"/>
</dbReference>